<evidence type="ECO:0000256" key="1">
    <source>
        <dbReference type="ARBA" id="ARBA00022630"/>
    </source>
</evidence>
<keyword evidence="1" id="KW-0285">Flavoprotein</keyword>
<keyword evidence="3" id="KW-0157">Chromophore</keyword>
<dbReference type="Pfam" id="PF13426">
    <property type="entry name" value="PAS_9"/>
    <property type="match status" value="1"/>
</dbReference>
<accession>A0A1X7RJ32</accession>
<dbReference type="PANTHER" id="PTHR47429:SF9">
    <property type="entry name" value="PAS DOMAIN-CONTAINING PROTEIN"/>
    <property type="match status" value="1"/>
</dbReference>
<dbReference type="SUPFAM" id="SSF55785">
    <property type="entry name" value="PYP-like sensor domain (PAS domain)"/>
    <property type="match status" value="1"/>
</dbReference>
<feature type="compositionally biased region" description="Basic and acidic residues" evidence="4">
    <location>
        <begin position="22"/>
        <end position="51"/>
    </location>
</feature>
<reference evidence="6 7" key="1">
    <citation type="submission" date="2016-06" db="EMBL/GenBank/DDBJ databases">
        <authorList>
            <person name="Kjaerup R.B."/>
            <person name="Dalgaard T.S."/>
            <person name="Juul-Madsen H.R."/>
        </authorList>
    </citation>
    <scope>NUCLEOTIDE SEQUENCE [LARGE SCALE GENOMIC DNA]</scope>
</reference>
<organism evidence="6 7">
    <name type="scientific">Zymoseptoria tritici (strain ST99CH_3D7)</name>
    <dbReference type="NCBI Taxonomy" id="1276538"/>
    <lineage>
        <taxon>Eukaryota</taxon>
        <taxon>Fungi</taxon>
        <taxon>Dikarya</taxon>
        <taxon>Ascomycota</taxon>
        <taxon>Pezizomycotina</taxon>
        <taxon>Dothideomycetes</taxon>
        <taxon>Dothideomycetidae</taxon>
        <taxon>Mycosphaerellales</taxon>
        <taxon>Mycosphaerellaceae</taxon>
        <taxon>Zymoseptoria</taxon>
    </lineage>
</organism>
<evidence type="ECO:0000313" key="7">
    <source>
        <dbReference type="Proteomes" id="UP000215127"/>
    </source>
</evidence>
<feature type="domain" description="PAC" evidence="5">
    <location>
        <begin position="359"/>
        <end position="413"/>
    </location>
</feature>
<dbReference type="InterPro" id="IPR000014">
    <property type="entry name" value="PAS"/>
</dbReference>
<gene>
    <name evidence="6" type="ORF">ZT3D7_G2164</name>
</gene>
<feature type="region of interest" description="Disordered" evidence="4">
    <location>
        <begin position="454"/>
        <end position="501"/>
    </location>
</feature>
<dbReference type="Gene3D" id="3.30.450.20">
    <property type="entry name" value="PAS domain"/>
    <property type="match status" value="1"/>
</dbReference>
<dbReference type="PANTHER" id="PTHR47429">
    <property type="entry name" value="PROTEIN TWIN LOV 1"/>
    <property type="match status" value="1"/>
</dbReference>
<proteinExistence type="predicted"/>
<sequence>MASSLGVVNTPVSPLETPPESEALRHDYIGTDDQHDLRFSSSDYRNHAPHQDHHHHRQDLYYDSAPASSISSVSATNAIFSDRFPHPPSLSYKNSMSIKPSPAPPNGFDLEQESFATPNNHLLSNEPQQEYSAISGDIQDEDFDLGSFDLKPPPAPDFVQNGLEVLMDRVHSTDHLDIILSDPKLSINFFRFVENYHPGHLESIKQYSSARKALAALDFANALASQIPSTSSSAPYIAANLDPRFEAKVQRMTAEVLEDVLPAYVTFRLVRLATDSLVKEITGTGSPVMRTLIPDLATVYCISDPNMLDNPIVYASEEFHSTSLYSPSQALNRNCRFLQGPNTSPASVRRLVAAITAGQELCETILNYRRDGSPFVNLLMIAPLYDNKGKVRYYLGAQIDVSGLIEEGKGLESLATLLSRDQDADGKSNNDPTAPKDPDVALSALAARLSIDDAPPTAQAPSQPQASGNHLSSMSSRDRSTDLLSTPNTAHSRNNPNSRQRIVLTEQPEPQLYSGPNLGPSGRLPGVYQNYLLVRPYPSLRITFLSPSLRIPGLLQSAFLDRIAGPESIREGLLDAFSRGIGVTAKILWNSSSSPSSSSTLGSMNTTPSSARNSIAERQASTASYSTPTPTPTSQRDPQSLATHPLHPRANGTNGNTSRSPSVSTTHSIHDVGARPPASNPKSRWIHCTPLNGSDGKVGVWMVVMVEDENVTGGLKRTGTVAPAINPAQSRMVGEAMGDSRGKGMRESTSVRDTAENMTADSRRLYAEYLRGGSRARGGAGGAQQEKDAVPGATAVSRAADGTPTTTTRIRNVEDVFRGF</sequence>
<evidence type="ECO:0000313" key="6">
    <source>
        <dbReference type="EMBL" id="SMQ47017.1"/>
    </source>
</evidence>
<feature type="compositionally biased region" description="Polar residues" evidence="4">
    <location>
        <begin position="651"/>
        <end position="667"/>
    </location>
</feature>
<feature type="region of interest" description="Disordered" evidence="4">
    <location>
        <begin position="734"/>
        <end position="755"/>
    </location>
</feature>
<dbReference type="AlphaFoldDB" id="A0A1X7RJ32"/>
<evidence type="ECO:0000256" key="4">
    <source>
        <dbReference type="SAM" id="MobiDB-lite"/>
    </source>
</evidence>
<evidence type="ECO:0000256" key="2">
    <source>
        <dbReference type="ARBA" id="ARBA00022643"/>
    </source>
</evidence>
<feature type="region of interest" description="Disordered" evidence="4">
    <location>
        <begin position="775"/>
        <end position="805"/>
    </location>
</feature>
<feature type="compositionally biased region" description="Polar residues" evidence="4">
    <location>
        <begin position="1"/>
        <end position="12"/>
    </location>
</feature>
<dbReference type="GO" id="GO:0005634">
    <property type="term" value="C:nucleus"/>
    <property type="evidence" value="ECO:0007669"/>
    <property type="project" value="TreeGrafter"/>
</dbReference>
<feature type="compositionally biased region" description="Low complexity" evidence="4">
    <location>
        <begin position="620"/>
        <end position="634"/>
    </location>
</feature>
<keyword evidence="7" id="KW-1185">Reference proteome</keyword>
<feature type="region of interest" description="Disordered" evidence="4">
    <location>
        <begin position="93"/>
        <end position="113"/>
    </location>
</feature>
<dbReference type="PROSITE" id="PS50113">
    <property type="entry name" value="PAC"/>
    <property type="match status" value="1"/>
</dbReference>
<feature type="compositionally biased region" description="Polar residues" evidence="4">
    <location>
        <begin position="600"/>
        <end position="613"/>
    </location>
</feature>
<name>A0A1X7RJ32_ZYMT9</name>
<feature type="compositionally biased region" description="Low complexity" evidence="4">
    <location>
        <begin position="454"/>
        <end position="467"/>
    </location>
</feature>
<dbReference type="EMBL" id="LT853692">
    <property type="protein sequence ID" value="SMQ47017.1"/>
    <property type="molecule type" value="Genomic_DNA"/>
</dbReference>
<dbReference type="STRING" id="1276538.A0A1X7RJ32"/>
<dbReference type="CDD" id="cd00130">
    <property type="entry name" value="PAS"/>
    <property type="match status" value="1"/>
</dbReference>
<feature type="region of interest" description="Disordered" evidence="4">
    <location>
        <begin position="591"/>
        <end position="684"/>
    </location>
</feature>
<feature type="compositionally biased region" description="Polar residues" evidence="4">
    <location>
        <begin position="482"/>
        <end position="500"/>
    </location>
</feature>
<keyword evidence="2" id="KW-0288">FMN</keyword>
<feature type="region of interest" description="Disordered" evidence="4">
    <location>
        <begin position="1"/>
        <end position="57"/>
    </location>
</feature>
<dbReference type="InterPro" id="IPR000700">
    <property type="entry name" value="PAS-assoc_C"/>
</dbReference>
<protein>
    <recommendedName>
        <fullName evidence="5">PAC domain-containing protein</fullName>
    </recommendedName>
</protein>
<feature type="compositionally biased region" description="Basic and acidic residues" evidence="4">
    <location>
        <begin position="738"/>
        <end position="755"/>
    </location>
</feature>
<evidence type="ECO:0000256" key="3">
    <source>
        <dbReference type="ARBA" id="ARBA00022991"/>
    </source>
</evidence>
<dbReference type="InterPro" id="IPR035965">
    <property type="entry name" value="PAS-like_dom_sf"/>
</dbReference>
<evidence type="ECO:0000259" key="5">
    <source>
        <dbReference type="PROSITE" id="PS50113"/>
    </source>
</evidence>
<dbReference type="Proteomes" id="UP000215127">
    <property type="component" value="Chromosome 1"/>
</dbReference>